<reference evidence="2 3" key="1">
    <citation type="journal article" date="2018" name="Nat. Ecol. Evol.">
        <title>Genomic signatures of mitonuclear coevolution across populations of Tigriopus californicus.</title>
        <authorList>
            <person name="Barreto F.S."/>
            <person name="Watson E.T."/>
            <person name="Lima T.G."/>
            <person name="Willett C.S."/>
            <person name="Edmands S."/>
            <person name="Li W."/>
            <person name="Burton R.S."/>
        </authorList>
    </citation>
    <scope>NUCLEOTIDE SEQUENCE [LARGE SCALE GENOMIC DNA]</scope>
    <source>
        <strain evidence="2 3">San Diego</strain>
    </source>
</reference>
<proteinExistence type="predicted"/>
<dbReference type="InterPro" id="IPR042465">
    <property type="entry name" value="XXLT1"/>
</dbReference>
<feature type="transmembrane region" description="Helical" evidence="1">
    <location>
        <begin position="58"/>
        <end position="79"/>
    </location>
</feature>
<comment type="caution">
    <text evidence="2">The sequence shown here is derived from an EMBL/GenBank/DDBJ whole genome shotgun (WGS) entry which is preliminary data.</text>
</comment>
<dbReference type="GO" id="GO:0016266">
    <property type="term" value="P:protein O-linked glycosylation via N-acetyl-galactosamine"/>
    <property type="evidence" value="ECO:0007669"/>
    <property type="project" value="TreeGrafter"/>
</dbReference>
<name>A0A553NNL0_TIGCA</name>
<accession>A0A553NNL0</accession>
<dbReference type="Gene3D" id="3.90.550.10">
    <property type="entry name" value="Spore Coat Polysaccharide Biosynthesis Protein SpsA, Chain A"/>
    <property type="match status" value="1"/>
</dbReference>
<dbReference type="OrthoDB" id="411524at2759"/>
<keyword evidence="1" id="KW-1133">Transmembrane helix</keyword>
<dbReference type="InterPro" id="IPR029044">
    <property type="entry name" value="Nucleotide-diphossugar_trans"/>
</dbReference>
<dbReference type="AlphaFoldDB" id="A0A553NNL0"/>
<organism evidence="2 3">
    <name type="scientific">Tigriopus californicus</name>
    <name type="common">Marine copepod</name>
    <dbReference type="NCBI Taxonomy" id="6832"/>
    <lineage>
        <taxon>Eukaryota</taxon>
        <taxon>Metazoa</taxon>
        <taxon>Ecdysozoa</taxon>
        <taxon>Arthropoda</taxon>
        <taxon>Crustacea</taxon>
        <taxon>Multicrustacea</taxon>
        <taxon>Hexanauplia</taxon>
        <taxon>Copepoda</taxon>
        <taxon>Harpacticoida</taxon>
        <taxon>Harpacticidae</taxon>
        <taxon>Tigriopus</taxon>
    </lineage>
</organism>
<protein>
    <submittedName>
        <fullName evidence="2">Uncharacterized protein</fullName>
    </submittedName>
</protein>
<dbReference type="EMBL" id="VCGU01000011">
    <property type="protein sequence ID" value="TRY67031.1"/>
    <property type="molecule type" value="Genomic_DNA"/>
</dbReference>
<dbReference type="Proteomes" id="UP000318571">
    <property type="component" value="Chromosome 4"/>
</dbReference>
<dbReference type="SUPFAM" id="SSF53448">
    <property type="entry name" value="Nucleotide-diphospho-sugar transferases"/>
    <property type="match status" value="1"/>
</dbReference>
<dbReference type="GO" id="GO:0140560">
    <property type="term" value="F:xylosyl alpha-1,3-xylosyltransferase activity"/>
    <property type="evidence" value="ECO:0007669"/>
    <property type="project" value="TreeGrafter"/>
</dbReference>
<evidence type="ECO:0000256" key="1">
    <source>
        <dbReference type="SAM" id="Phobius"/>
    </source>
</evidence>
<dbReference type="PANTHER" id="PTHR46612:SF1">
    <property type="entry name" value="XYLOSIDE XYLOSYLTRANSFERASE 1"/>
    <property type="match status" value="1"/>
</dbReference>
<keyword evidence="1" id="KW-0812">Transmembrane</keyword>
<evidence type="ECO:0000313" key="3">
    <source>
        <dbReference type="Proteomes" id="UP000318571"/>
    </source>
</evidence>
<dbReference type="PANTHER" id="PTHR46612">
    <property type="entry name" value="XYLOSIDE XYLOSYLTRANSFERASE 1"/>
    <property type="match status" value="1"/>
</dbReference>
<keyword evidence="1" id="KW-0472">Membrane</keyword>
<evidence type="ECO:0000313" key="2">
    <source>
        <dbReference type="EMBL" id="TRY67031.1"/>
    </source>
</evidence>
<gene>
    <name evidence="2" type="ORF">TCAL_07228</name>
</gene>
<dbReference type="OMA" id="FQDDIGF"/>
<sequence length="496" mass="56735">MVVRARAFGHDGVDTDSPEAKYSGRHKEQFSLWQKGWRELGLLGSATCRILKGRGSNLAYLFIPALISIIWLIVCLLTVRSPSLSLEERFSQKNLREYFDVKTFEDGILHVETVHHEPIEIPVGETVHAVIAMPFLDVNPLGATEYIQTLEWLLIYCTVPLTLHIITNTDSIPYVERIVDRVNKTASSEFHAQIVSLADIMEETSNNICPKLTVSEEFCDILMGKMTPLLFPYLFPKLDHAIYIDREIVFQDDIGFLFQTLNTSNNICPKLTVSEEFCDILMGKMTPLLFPYLFPKLDHAIYIDREIVFQDDIGFLFQTLNTMKKKSKAALGLAPEQTNTYMRSFAGWQRVNPTTRLGRPPPEGKPGYNPSLMLMDLEKLRASVQFKTYFSEIRLNKLMKQYLFHSSADIPSLGDIINLMAADNENMFYNIGCEWNRNSRSSTDLLDKKYNVCPGVNHIRAWHGNPDQERILAVKEKNISVGRRRVVDEDELLNMP</sequence>
<keyword evidence="3" id="KW-1185">Reference proteome</keyword>
<dbReference type="GO" id="GO:0005789">
    <property type="term" value="C:endoplasmic reticulum membrane"/>
    <property type="evidence" value="ECO:0007669"/>
    <property type="project" value="TreeGrafter"/>
</dbReference>